<feature type="domain" description="Glycosyltransferase subfamily 4-like N-terminal" evidence="1">
    <location>
        <begin position="14"/>
        <end position="181"/>
    </location>
</feature>
<dbReference type="InterPro" id="IPR028098">
    <property type="entry name" value="Glyco_trans_4-like_N"/>
</dbReference>
<comment type="caution">
    <text evidence="2">The sequence shown here is derived from an EMBL/GenBank/DDBJ whole genome shotgun (WGS) entry which is preliminary data.</text>
</comment>
<dbReference type="Gene3D" id="3.40.50.2000">
    <property type="entry name" value="Glycogen Phosphorylase B"/>
    <property type="match status" value="2"/>
</dbReference>
<proteinExistence type="predicted"/>
<dbReference type="PANTHER" id="PTHR45947:SF3">
    <property type="entry name" value="SULFOQUINOVOSYL TRANSFERASE SQD2"/>
    <property type="match status" value="1"/>
</dbReference>
<organism evidence="2 3">
    <name type="scientific">Spirosoma agri</name>
    <dbReference type="NCBI Taxonomy" id="1987381"/>
    <lineage>
        <taxon>Bacteria</taxon>
        <taxon>Pseudomonadati</taxon>
        <taxon>Bacteroidota</taxon>
        <taxon>Cytophagia</taxon>
        <taxon>Cytophagales</taxon>
        <taxon>Cytophagaceae</taxon>
        <taxon>Spirosoma</taxon>
    </lineage>
</organism>
<gene>
    <name evidence="2" type="ORF">GK091_01780</name>
</gene>
<name>A0A6M0IBR0_9BACT</name>
<dbReference type="GO" id="GO:0016757">
    <property type="term" value="F:glycosyltransferase activity"/>
    <property type="evidence" value="ECO:0007669"/>
    <property type="project" value="UniProtKB-ARBA"/>
</dbReference>
<dbReference type="SUPFAM" id="SSF53756">
    <property type="entry name" value="UDP-Glycosyltransferase/glycogen phosphorylase"/>
    <property type="match status" value="1"/>
</dbReference>
<evidence type="ECO:0000259" key="1">
    <source>
        <dbReference type="Pfam" id="PF13439"/>
    </source>
</evidence>
<keyword evidence="2" id="KW-0808">Transferase</keyword>
<dbReference type="EMBL" id="JAAGNZ010000001">
    <property type="protein sequence ID" value="NEU65594.1"/>
    <property type="molecule type" value="Genomic_DNA"/>
</dbReference>
<dbReference type="PANTHER" id="PTHR45947">
    <property type="entry name" value="SULFOQUINOVOSYL TRANSFERASE SQD2"/>
    <property type="match status" value="1"/>
</dbReference>
<dbReference type="Pfam" id="PF13692">
    <property type="entry name" value="Glyco_trans_1_4"/>
    <property type="match status" value="1"/>
</dbReference>
<dbReference type="Proteomes" id="UP000477386">
    <property type="component" value="Unassembled WGS sequence"/>
</dbReference>
<evidence type="ECO:0000313" key="3">
    <source>
        <dbReference type="Proteomes" id="UP000477386"/>
    </source>
</evidence>
<dbReference type="AlphaFoldDB" id="A0A6M0IBR0"/>
<dbReference type="CDD" id="cd03801">
    <property type="entry name" value="GT4_PimA-like"/>
    <property type="match status" value="1"/>
</dbReference>
<keyword evidence="3" id="KW-1185">Reference proteome</keyword>
<reference evidence="2 3" key="1">
    <citation type="submission" date="2020-02" db="EMBL/GenBank/DDBJ databases">
        <title>Draft genome sequence of two Spirosoma agri KCTC 52727 and Spirosoma terrae KCTC 52035.</title>
        <authorList>
            <person name="Rojas J."/>
            <person name="Ambika Manirajan B."/>
            <person name="Ratering S."/>
            <person name="Suarez C."/>
            <person name="Schnell S."/>
        </authorList>
    </citation>
    <scope>NUCLEOTIDE SEQUENCE [LARGE SCALE GENOMIC DNA]</scope>
    <source>
        <strain evidence="2 3">KCTC 52727</strain>
    </source>
</reference>
<dbReference type="InterPro" id="IPR050194">
    <property type="entry name" value="Glycosyltransferase_grp1"/>
</dbReference>
<protein>
    <submittedName>
        <fullName evidence="2">Glycosyltransferase family 4 protein</fullName>
    </submittedName>
</protein>
<evidence type="ECO:0000313" key="2">
    <source>
        <dbReference type="EMBL" id="NEU65594.1"/>
    </source>
</evidence>
<dbReference type="Pfam" id="PF13439">
    <property type="entry name" value="Glyco_transf_4"/>
    <property type="match status" value="1"/>
</dbReference>
<dbReference type="RefSeq" id="WP_164034914.1">
    <property type="nucleotide sequence ID" value="NZ_JAAGNZ010000001.1"/>
</dbReference>
<sequence>MKLLYIVDNYYPHIGGAELLFQQLAEGMAAQNHTVTVLAPKNFPDYLDNESHNGVRIVRQRVPPFAQRYFFTFWAIVKAITLARKHDLIHTATYNSIVPSWIAGKVTGTKTVLTVYEVWDQKWYSLSGQSRLKATILRLIERILLSFHFDQVICISDSTLRDYQQLFPTSRAKRIYPGVDYASMDNVTLTKEQKAAFRRSKGWSAEDYVVLGFGRPGISKGFDYLVDAVPGVLDTLPRASFRFIWPSAPNFISLRDSLVQRLHSFNRPDAIEVLDKQTRADLFAYLQSVDCVVIPSLAEGFGYAAIEACRLAKSVVATKAGSIPEVVSGNVYLVTPANSSALAQGIIDSRNQTTSQQAAHLFTNEATLALHVQVYETLLGKRRESDTAIG</sequence>
<accession>A0A6M0IBR0</accession>